<dbReference type="Pfam" id="PF02567">
    <property type="entry name" value="PhzC-PhzF"/>
    <property type="match status" value="1"/>
</dbReference>
<dbReference type="STRING" id="314276.OS145_05820"/>
<dbReference type="PANTHER" id="PTHR13774:SF17">
    <property type="entry name" value="PHENAZINE BIOSYNTHESIS-LIKE DOMAIN-CONTAINING PROTEIN"/>
    <property type="match status" value="1"/>
</dbReference>
<dbReference type="PANTHER" id="PTHR13774">
    <property type="entry name" value="PHENAZINE BIOSYNTHESIS PROTEIN"/>
    <property type="match status" value="1"/>
</dbReference>
<sequence>MQLSLYQVDAFTDRTFGGNPAAVVPLLDHTLSDDTLQYIAEENNLSETAFLSSTRSPSVFGLRWFTPAAEVDLCGHATLAAAFVVFSHLRPDIEQVHFNTRSGSLIVTRTSSGMMMDFPATEPQSIAPNAVVSHGLGCDPVELLRGFDHIAILENAAQVRALSPDFNELKKLDSRGVVATAVEGDGFVSRCFFPKLNVNEDPVTGSAHCQLAPLWSKRLNKTRVIGEQLSSRGGRVICEVEQDRVKLFGQAVEYLRGTITI</sequence>
<evidence type="ECO:0000256" key="1">
    <source>
        <dbReference type="ARBA" id="ARBA00008270"/>
    </source>
</evidence>
<reference evidence="4 5" key="1">
    <citation type="journal article" date="2018" name="Nat. Biotechnol.">
        <title>A standardized bacterial taxonomy based on genome phylogeny substantially revises the tree of life.</title>
        <authorList>
            <person name="Parks D.H."/>
            <person name="Chuvochina M."/>
            <person name="Waite D.W."/>
            <person name="Rinke C."/>
            <person name="Skarshewski A."/>
            <person name="Chaumeil P.A."/>
            <person name="Hugenholtz P."/>
        </authorList>
    </citation>
    <scope>NUCLEOTIDE SEQUENCE [LARGE SCALE GENOMIC DNA]</scope>
    <source>
        <strain evidence="4">UBA9360</strain>
    </source>
</reference>
<dbReference type="GO" id="GO:0005737">
    <property type="term" value="C:cytoplasm"/>
    <property type="evidence" value="ECO:0007669"/>
    <property type="project" value="TreeGrafter"/>
</dbReference>
<dbReference type="GO" id="GO:0016853">
    <property type="term" value="F:isomerase activity"/>
    <property type="evidence" value="ECO:0007669"/>
    <property type="project" value="UniProtKB-KW"/>
</dbReference>
<dbReference type="AlphaFoldDB" id="A0A348WMI3"/>
<dbReference type="SUPFAM" id="SSF54506">
    <property type="entry name" value="Diaminopimelate epimerase-like"/>
    <property type="match status" value="1"/>
</dbReference>
<protein>
    <submittedName>
        <fullName evidence="4">Isomerase</fullName>
    </submittedName>
</protein>
<accession>A0A348WMI3</accession>
<comment type="caution">
    <text evidence="4">The sequence shown here is derived from an EMBL/GenBank/DDBJ whole genome shotgun (WGS) entry which is preliminary data.</text>
</comment>
<name>A0A348WMI3_9GAMM</name>
<evidence type="ECO:0000313" key="4">
    <source>
        <dbReference type="EMBL" id="HAR55745.1"/>
    </source>
</evidence>
<evidence type="ECO:0000256" key="3">
    <source>
        <dbReference type="PIRSR" id="PIRSR016184-1"/>
    </source>
</evidence>
<evidence type="ECO:0000256" key="2">
    <source>
        <dbReference type="ARBA" id="ARBA00023235"/>
    </source>
</evidence>
<evidence type="ECO:0000313" key="5">
    <source>
        <dbReference type="Proteomes" id="UP000262878"/>
    </source>
</evidence>
<organism evidence="4 5">
    <name type="scientific">Idiomarina baltica</name>
    <dbReference type="NCBI Taxonomy" id="190892"/>
    <lineage>
        <taxon>Bacteria</taxon>
        <taxon>Pseudomonadati</taxon>
        <taxon>Pseudomonadota</taxon>
        <taxon>Gammaproteobacteria</taxon>
        <taxon>Alteromonadales</taxon>
        <taxon>Idiomarinaceae</taxon>
        <taxon>Idiomarina</taxon>
    </lineage>
</organism>
<dbReference type="Proteomes" id="UP000262878">
    <property type="component" value="Unassembled WGS sequence"/>
</dbReference>
<dbReference type="Gene3D" id="3.10.310.10">
    <property type="entry name" value="Diaminopimelate Epimerase, Chain A, domain 1"/>
    <property type="match status" value="2"/>
</dbReference>
<proteinExistence type="inferred from homology"/>
<gene>
    <name evidence="4" type="ORF">DCR58_03050</name>
</gene>
<dbReference type="PIRSF" id="PIRSF016184">
    <property type="entry name" value="PhzC_PhzF"/>
    <property type="match status" value="1"/>
</dbReference>
<dbReference type="NCBIfam" id="TIGR00654">
    <property type="entry name" value="PhzF_family"/>
    <property type="match status" value="1"/>
</dbReference>
<dbReference type="EMBL" id="DMUP01000067">
    <property type="protein sequence ID" value="HAR55745.1"/>
    <property type="molecule type" value="Genomic_DNA"/>
</dbReference>
<comment type="similarity">
    <text evidence="1">Belongs to the PhzF family.</text>
</comment>
<dbReference type="InterPro" id="IPR003719">
    <property type="entry name" value="Phenazine_PhzF-like"/>
</dbReference>
<feature type="active site" evidence="3">
    <location>
        <position position="47"/>
    </location>
</feature>
<keyword evidence="2 4" id="KW-0413">Isomerase</keyword>